<keyword evidence="1" id="KW-1133">Transmembrane helix</keyword>
<dbReference type="Proteomes" id="UP001235840">
    <property type="component" value="Unassembled WGS sequence"/>
</dbReference>
<feature type="transmembrane region" description="Helical" evidence="1">
    <location>
        <begin position="228"/>
        <end position="250"/>
    </location>
</feature>
<evidence type="ECO:0000313" key="3">
    <source>
        <dbReference type="Proteomes" id="UP001235840"/>
    </source>
</evidence>
<keyword evidence="1" id="KW-0472">Membrane</keyword>
<keyword evidence="1" id="KW-0812">Transmembrane</keyword>
<evidence type="ECO:0000313" key="2">
    <source>
        <dbReference type="EMBL" id="MDQ0168236.1"/>
    </source>
</evidence>
<organism evidence="2 3">
    <name type="scientific">Caldalkalibacillus horti</name>
    <dbReference type="NCBI Taxonomy" id="77523"/>
    <lineage>
        <taxon>Bacteria</taxon>
        <taxon>Bacillati</taxon>
        <taxon>Bacillota</taxon>
        <taxon>Bacilli</taxon>
        <taxon>Bacillales</taxon>
        <taxon>Bacillaceae</taxon>
        <taxon>Caldalkalibacillus</taxon>
    </lineage>
</organism>
<feature type="transmembrane region" description="Helical" evidence="1">
    <location>
        <begin position="141"/>
        <end position="167"/>
    </location>
</feature>
<feature type="transmembrane region" description="Helical" evidence="1">
    <location>
        <begin position="103"/>
        <end position="129"/>
    </location>
</feature>
<evidence type="ECO:0000256" key="1">
    <source>
        <dbReference type="SAM" id="Phobius"/>
    </source>
</evidence>
<proteinExistence type="predicted"/>
<keyword evidence="3" id="KW-1185">Reference proteome</keyword>
<name>A0ABT9W4R9_9BACI</name>
<gene>
    <name evidence="2" type="ORF">J2S11_004189</name>
</gene>
<comment type="caution">
    <text evidence="2">The sequence shown here is derived from an EMBL/GenBank/DDBJ whole genome shotgun (WGS) entry which is preliminary data.</text>
</comment>
<sequence>MNQIAELIHNENVKIYKKSRTWILLGLLIIANSMVGLFLKMLFGGTDYMFWDFVENGTQLLVLIIFIGIIQGGDIVSSEFHNGTIKMLLIRPVSRAKILVAKYLSLCLFLVVFVCAHIIITGLVGLLFFSPTSNAVVNDPFFIISMLGSYVFGTIEIFIISTLAFTFSAVSRNSLFSILGPIFIYLVSNTLLTLLSYSNVQEGKYILFAHTDLSQHMYGQPMFEGVTLLFSLGMIALHMVLFFAVSYLVFTKKDVHV</sequence>
<feature type="transmembrane region" description="Helical" evidence="1">
    <location>
        <begin position="59"/>
        <end position="82"/>
    </location>
</feature>
<dbReference type="EMBL" id="JAUSTY010000026">
    <property type="protein sequence ID" value="MDQ0168236.1"/>
    <property type="molecule type" value="Genomic_DNA"/>
</dbReference>
<feature type="transmembrane region" description="Helical" evidence="1">
    <location>
        <begin position="174"/>
        <end position="197"/>
    </location>
</feature>
<dbReference type="Pfam" id="PF12730">
    <property type="entry name" value="ABC2_membrane_4"/>
    <property type="match status" value="1"/>
</dbReference>
<accession>A0ABT9W4R9</accession>
<reference evidence="2 3" key="1">
    <citation type="submission" date="2023-07" db="EMBL/GenBank/DDBJ databases">
        <title>Genomic Encyclopedia of Type Strains, Phase IV (KMG-IV): sequencing the most valuable type-strain genomes for metagenomic binning, comparative biology and taxonomic classification.</title>
        <authorList>
            <person name="Goeker M."/>
        </authorList>
    </citation>
    <scope>NUCLEOTIDE SEQUENCE [LARGE SCALE GENOMIC DNA]</scope>
    <source>
        <strain evidence="2 3">DSM 12751</strain>
    </source>
</reference>
<dbReference type="PANTHER" id="PTHR37305">
    <property type="entry name" value="INTEGRAL MEMBRANE PROTEIN-RELATED"/>
    <property type="match status" value="1"/>
</dbReference>
<feature type="transmembrane region" description="Helical" evidence="1">
    <location>
        <begin position="21"/>
        <end position="39"/>
    </location>
</feature>
<dbReference type="RefSeq" id="WP_307397826.1">
    <property type="nucleotide sequence ID" value="NZ_BAAADK010000004.1"/>
</dbReference>
<dbReference type="PANTHER" id="PTHR37305:SF1">
    <property type="entry name" value="MEMBRANE PROTEIN"/>
    <property type="match status" value="1"/>
</dbReference>
<protein>
    <submittedName>
        <fullName evidence="2">ABC-2 type transport system permease protein</fullName>
    </submittedName>
</protein>